<proteinExistence type="predicted"/>
<feature type="region of interest" description="Disordered" evidence="1">
    <location>
        <begin position="1"/>
        <end position="37"/>
    </location>
</feature>
<feature type="non-terminal residue" evidence="2">
    <location>
        <position position="1"/>
    </location>
</feature>
<dbReference type="AlphaFoldDB" id="A0A7R8WKZ1"/>
<evidence type="ECO:0000256" key="1">
    <source>
        <dbReference type="SAM" id="MobiDB-lite"/>
    </source>
</evidence>
<name>A0A7R8WKZ1_9CRUS</name>
<feature type="region of interest" description="Disordered" evidence="1">
    <location>
        <begin position="124"/>
        <end position="203"/>
    </location>
</feature>
<feature type="compositionally biased region" description="Low complexity" evidence="1">
    <location>
        <begin position="124"/>
        <end position="134"/>
    </location>
</feature>
<feature type="compositionally biased region" description="Polar residues" evidence="1">
    <location>
        <begin position="155"/>
        <end position="173"/>
    </location>
</feature>
<reference evidence="2" key="1">
    <citation type="submission" date="2020-11" db="EMBL/GenBank/DDBJ databases">
        <authorList>
            <person name="Tran Van P."/>
        </authorList>
    </citation>
    <scope>NUCLEOTIDE SEQUENCE</scope>
</reference>
<dbReference type="EMBL" id="OB664694">
    <property type="protein sequence ID" value="CAD7232465.1"/>
    <property type="molecule type" value="Genomic_DNA"/>
</dbReference>
<feature type="compositionally biased region" description="Polar residues" evidence="1">
    <location>
        <begin position="192"/>
        <end position="203"/>
    </location>
</feature>
<feature type="compositionally biased region" description="Pro residues" evidence="1">
    <location>
        <begin position="135"/>
        <end position="147"/>
    </location>
</feature>
<accession>A0A7R8WKZ1</accession>
<sequence length="203" mass="21954">RYLSAMRSDSPPESSSITTTSRGFSPPAEPLRDLQPEPQAFCDPTEMECLNIDSIRLALRGCESAEIRENVMKAARGLCEDVAAKITLMHGKWEATQMEMRSKLESAMDTIAILQDEVARIKAASASPISSKPESSPPSKLPSPPVREPLKSISPHRTSSTSPSDQTKSTSDPETAERSPLSTAIPLPTKLPASTSISIVRDH</sequence>
<gene>
    <name evidence="2" type="ORF">CTOB1V02_LOCUS10300</name>
</gene>
<feature type="compositionally biased region" description="Low complexity" evidence="1">
    <location>
        <begin position="8"/>
        <end position="21"/>
    </location>
</feature>
<evidence type="ECO:0000313" key="2">
    <source>
        <dbReference type="EMBL" id="CAD7232465.1"/>
    </source>
</evidence>
<organism evidence="2">
    <name type="scientific">Cyprideis torosa</name>
    <dbReference type="NCBI Taxonomy" id="163714"/>
    <lineage>
        <taxon>Eukaryota</taxon>
        <taxon>Metazoa</taxon>
        <taxon>Ecdysozoa</taxon>
        <taxon>Arthropoda</taxon>
        <taxon>Crustacea</taxon>
        <taxon>Oligostraca</taxon>
        <taxon>Ostracoda</taxon>
        <taxon>Podocopa</taxon>
        <taxon>Podocopida</taxon>
        <taxon>Cytherocopina</taxon>
        <taxon>Cytheroidea</taxon>
        <taxon>Cytherideidae</taxon>
        <taxon>Cyprideis</taxon>
    </lineage>
</organism>
<protein>
    <submittedName>
        <fullName evidence="2">Uncharacterized protein</fullName>
    </submittedName>
</protein>